<organism evidence="2 3">
    <name type="scientific">Symbiodinium microadriaticum</name>
    <name type="common">Dinoflagellate</name>
    <name type="synonym">Zooxanthella microadriatica</name>
    <dbReference type="NCBI Taxonomy" id="2951"/>
    <lineage>
        <taxon>Eukaryota</taxon>
        <taxon>Sar</taxon>
        <taxon>Alveolata</taxon>
        <taxon>Dinophyceae</taxon>
        <taxon>Suessiales</taxon>
        <taxon>Symbiodiniaceae</taxon>
        <taxon>Symbiodinium</taxon>
    </lineage>
</organism>
<protein>
    <submittedName>
        <fullName evidence="2">Uncharacterized protein</fullName>
    </submittedName>
</protein>
<dbReference type="OrthoDB" id="10302190at2759"/>
<evidence type="ECO:0000313" key="2">
    <source>
        <dbReference type="EMBL" id="OLP97128.1"/>
    </source>
</evidence>
<sequence>MVTAPCQRREQHLTGAVAFARFLGEQQLSDLGKFTFCTCGLMASPGLMLGEGPRHRSSTDLATSMEKEPPYLQKSKEANPGQLWRPDSEVLSSTENLIVSLMELHHRELLGKFQAQEAMWWFFMVASGVMAVHDDQCADPAAISCPLLGYVMLEATRRLVLLAGPTVVDVSATLPMEQQAWSCPVQGCRAGLGELPPQDRKRAIKKHIADAHPGETLRSLANLARKGGKNEGVSKNLQRIHATVRKKTFKTHDVVRIVPHERKERCQRGDLRLGGPLWIWTKLLVVIMTLKVPGDGGAFRLPLCHFVEESRQLLPLNVTWIGGGDFNDVPAEAHLSLTFVEEEVDELTQACYELALNYACRSVSQEVHDEAAQPCKGLFSPALDVTEATGPALAEYLASAAGLWRMQRTYVDDRSWASDTCYEALAAPSIGVGTKTGRIFKRLFMTSEKALSSLMPPWLRQEDRYEALRQDNLVAPSGDGSSTSDGLLHILKDNHDKTVTRVDTVNANIVAKVESVLGFSRDAHALLVRIKDKFDELSKDTSNN</sequence>
<accession>A0A1Q9DPQ1</accession>
<dbReference type="EMBL" id="LSRX01000445">
    <property type="protein sequence ID" value="OLP97128.1"/>
    <property type="molecule type" value="Genomic_DNA"/>
</dbReference>
<comment type="caution">
    <text evidence="2">The sequence shown here is derived from an EMBL/GenBank/DDBJ whole genome shotgun (WGS) entry which is preliminary data.</text>
</comment>
<reference evidence="2 3" key="1">
    <citation type="submission" date="2016-02" db="EMBL/GenBank/DDBJ databases">
        <title>Genome analysis of coral dinoflagellate symbionts highlights evolutionary adaptations to a symbiotic lifestyle.</title>
        <authorList>
            <person name="Aranda M."/>
            <person name="Li Y."/>
            <person name="Liew Y.J."/>
            <person name="Baumgarten S."/>
            <person name="Simakov O."/>
            <person name="Wilson M."/>
            <person name="Piel J."/>
            <person name="Ashoor H."/>
            <person name="Bougouffa S."/>
            <person name="Bajic V.B."/>
            <person name="Ryu T."/>
            <person name="Ravasi T."/>
            <person name="Bayer T."/>
            <person name="Micklem G."/>
            <person name="Kim H."/>
            <person name="Bhak J."/>
            <person name="Lajeunesse T.C."/>
            <person name="Voolstra C.R."/>
        </authorList>
    </citation>
    <scope>NUCLEOTIDE SEQUENCE [LARGE SCALE GENOMIC DNA]</scope>
    <source>
        <strain evidence="2 3">CCMP2467</strain>
    </source>
</reference>
<gene>
    <name evidence="2" type="ORF">AK812_SmicGene20583</name>
</gene>
<dbReference type="Proteomes" id="UP000186817">
    <property type="component" value="Unassembled WGS sequence"/>
</dbReference>
<proteinExistence type="predicted"/>
<dbReference type="AlphaFoldDB" id="A0A1Q9DPQ1"/>
<evidence type="ECO:0000256" key="1">
    <source>
        <dbReference type="SAM" id="MobiDB-lite"/>
    </source>
</evidence>
<feature type="compositionally biased region" description="Basic and acidic residues" evidence="1">
    <location>
        <begin position="65"/>
        <end position="77"/>
    </location>
</feature>
<evidence type="ECO:0000313" key="3">
    <source>
        <dbReference type="Proteomes" id="UP000186817"/>
    </source>
</evidence>
<feature type="region of interest" description="Disordered" evidence="1">
    <location>
        <begin position="51"/>
        <end position="86"/>
    </location>
</feature>
<name>A0A1Q9DPQ1_SYMMI</name>
<keyword evidence="3" id="KW-1185">Reference proteome</keyword>